<evidence type="ECO:0000313" key="2">
    <source>
        <dbReference type="Proteomes" id="UP000198221"/>
    </source>
</evidence>
<dbReference type="Proteomes" id="UP000198221">
    <property type="component" value="Chromosome I"/>
</dbReference>
<evidence type="ECO:0000313" key="1">
    <source>
        <dbReference type="EMBL" id="SCG62058.1"/>
    </source>
</evidence>
<reference evidence="2" key="1">
    <citation type="submission" date="2016-06" db="EMBL/GenBank/DDBJ databases">
        <authorList>
            <person name="Varghese N."/>
            <person name="Submissions Spin"/>
        </authorList>
    </citation>
    <scope>NUCLEOTIDE SEQUENCE [LARGE SCALE GENOMIC DNA]</scope>
    <source>
        <strain evidence="2">DSM 43819</strain>
    </source>
</reference>
<dbReference type="EMBL" id="LT607754">
    <property type="protein sequence ID" value="SCG62058.1"/>
    <property type="molecule type" value="Genomic_DNA"/>
</dbReference>
<organism evidence="1 2">
    <name type="scientific">Micromonospora inositola</name>
    <dbReference type="NCBI Taxonomy" id="47865"/>
    <lineage>
        <taxon>Bacteria</taxon>
        <taxon>Bacillati</taxon>
        <taxon>Actinomycetota</taxon>
        <taxon>Actinomycetes</taxon>
        <taxon>Micromonosporales</taxon>
        <taxon>Micromonosporaceae</taxon>
        <taxon>Micromonospora</taxon>
    </lineage>
</organism>
<proteinExistence type="predicted"/>
<keyword evidence="2" id="KW-1185">Reference proteome</keyword>
<dbReference type="AlphaFoldDB" id="A0A1C5IUM1"/>
<protein>
    <submittedName>
        <fullName evidence="1">Uncharacterized protein</fullName>
    </submittedName>
</protein>
<sequence length="66" mass="7567">MFRLLARFAEHDLDQWDNWRLDTSYGPVYINVSRALGPGWQDDAFTPVWPLLPRFKEASRGDASGG</sequence>
<gene>
    <name evidence="1" type="ORF">GA0070613_3482</name>
</gene>
<name>A0A1C5IUM1_9ACTN</name>
<accession>A0A1C5IUM1</accession>